<keyword evidence="2" id="KW-0560">Oxidoreductase</keyword>
<dbReference type="EMBL" id="CP073910">
    <property type="protein sequence ID" value="QUT06697.1"/>
    <property type="molecule type" value="Genomic_DNA"/>
</dbReference>
<protein>
    <submittedName>
        <fullName evidence="2">Phytanoyl-CoA dioxygenase family protein</fullName>
    </submittedName>
</protein>
<accession>A0A975KB26</accession>
<evidence type="ECO:0000313" key="2">
    <source>
        <dbReference type="EMBL" id="QUT06697.1"/>
    </source>
</evidence>
<dbReference type="KEGG" id="spph:KFK14_04445"/>
<comment type="cofactor">
    <cofactor evidence="1">
        <name>Fe(2+)</name>
        <dbReference type="ChEBI" id="CHEBI:29033"/>
    </cofactor>
</comment>
<dbReference type="SUPFAM" id="SSF51197">
    <property type="entry name" value="Clavaminate synthase-like"/>
    <property type="match status" value="1"/>
</dbReference>
<sequence length="272" mass="30690">MPPLSADDVRHFQEDGHLSPIDALSPAEAFRLREQLEDFEERHGPIVKNYSVKAHMVLPWLNDLVRDPRILDAVESIIGPNIFVWGASFFIKEARDPGFVTWHQDAKYVGLEPPHTVTAWIAFTPSNETNGALRVIPGTHRELLPHADSFHEHNLLSRGQEITVEVDADRAVMMPLEPGQFSVHDARLVHGSDPNMSGDRRIGYVVRYIPTYMKQTLGERDTALLVRGVDEYGHFEHEPSPAMELDPETVAYRAALMGDLNKMLFKDANKPS</sequence>
<proteinExistence type="predicted"/>
<dbReference type="Pfam" id="PF05721">
    <property type="entry name" value="PhyH"/>
    <property type="match status" value="1"/>
</dbReference>
<dbReference type="AlphaFoldDB" id="A0A975KB26"/>
<name>A0A975KB26_9SPHN</name>
<reference evidence="2" key="1">
    <citation type="submission" date="2021-04" db="EMBL/GenBank/DDBJ databases">
        <title>Isolation of p-tert-butylphenol degrading bacteria Sphingobium phenoxybenzoativorans Tas13 from active sludge.</title>
        <authorList>
            <person name="Li Y."/>
        </authorList>
    </citation>
    <scope>NUCLEOTIDE SEQUENCE</scope>
    <source>
        <strain evidence="2">Tas13</strain>
    </source>
</reference>
<dbReference type="Gene3D" id="2.60.120.620">
    <property type="entry name" value="q2cbj1_9rhob like domain"/>
    <property type="match status" value="1"/>
</dbReference>
<keyword evidence="2" id="KW-0223">Dioxygenase</keyword>
<dbReference type="GO" id="GO:0016706">
    <property type="term" value="F:2-oxoglutarate-dependent dioxygenase activity"/>
    <property type="evidence" value="ECO:0007669"/>
    <property type="project" value="UniProtKB-ARBA"/>
</dbReference>
<dbReference type="RefSeq" id="WP_212610012.1">
    <property type="nucleotide sequence ID" value="NZ_CP073910.1"/>
</dbReference>
<gene>
    <name evidence="2" type="ORF">KFK14_04445</name>
</gene>
<organism evidence="2 3">
    <name type="scientific">Sphingobium phenoxybenzoativorans</name>
    <dbReference type="NCBI Taxonomy" id="1592790"/>
    <lineage>
        <taxon>Bacteria</taxon>
        <taxon>Pseudomonadati</taxon>
        <taxon>Pseudomonadota</taxon>
        <taxon>Alphaproteobacteria</taxon>
        <taxon>Sphingomonadales</taxon>
        <taxon>Sphingomonadaceae</taxon>
        <taxon>Sphingobium</taxon>
    </lineage>
</organism>
<dbReference type="PANTHER" id="PTHR20883:SF48">
    <property type="entry name" value="ECTOINE DIOXYGENASE"/>
    <property type="match status" value="1"/>
</dbReference>
<dbReference type="Proteomes" id="UP000681425">
    <property type="component" value="Chromosome"/>
</dbReference>
<evidence type="ECO:0000256" key="1">
    <source>
        <dbReference type="ARBA" id="ARBA00001954"/>
    </source>
</evidence>
<dbReference type="InterPro" id="IPR008775">
    <property type="entry name" value="Phytyl_CoA_dOase-like"/>
</dbReference>
<dbReference type="GO" id="GO:0005506">
    <property type="term" value="F:iron ion binding"/>
    <property type="evidence" value="ECO:0007669"/>
    <property type="project" value="UniProtKB-ARBA"/>
</dbReference>
<keyword evidence="3" id="KW-1185">Reference proteome</keyword>
<dbReference type="PANTHER" id="PTHR20883">
    <property type="entry name" value="PHYTANOYL-COA DIOXYGENASE DOMAIN CONTAINING 1"/>
    <property type="match status" value="1"/>
</dbReference>
<evidence type="ECO:0000313" key="3">
    <source>
        <dbReference type="Proteomes" id="UP000681425"/>
    </source>
</evidence>